<dbReference type="Proteomes" id="UP000679220">
    <property type="component" value="Unassembled WGS sequence"/>
</dbReference>
<dbReference type="PANTHER" id="PTHR15337">
    <property type="entry name" value="ANTERIOR GRADIENT PROTEIN-RELATED"/>
    <property type="match status" value="1"/>
</dbReference>
<dbReference type="PROSITE" id="PS00194">
    <property type="entry name" value="THIOREDOXIN_1"/>
    <property type="match status" value="1"/>
</dbReference>
<evidence type="ECO:0000313" key="4">
    <source>
        <dbReference type="EMBL" id="MBR8535802.1"/>
    </source>
</evidence>
<evidence type="ECO:0000259" key="3">
    <source>
        <dbReference type="PROSITE" id="PS51352"/>
    </source>
</evidence>
<dbReference type="SUPFAM" id="SSF52833">
    <property type="entry name" value="Thioredoxin-like"/>
    <property type="match status" value="1"/>
</dbReference>
<keyword evidence="2" id="KW-0676">Redox-active center</keyword>
<dbReference type="EMBL" id="JAGTAR010000012">
    <property type="protein sequence ID" value="MBR8535802.1"/>
    <property type="molecule type" value="Genomic_DNA"/>
</dbReference>
<dbReference type="Gene3D" id="3.40.30.10">
    <property type="entry name" value="Glutaredoxin"/>
    <property type="match status" value="1"/>
</dbReference>
<reference evidence="4" key="2">
    <citation type="submission" date="2021-04" db="EMBL/GenBank/DDBJ databases">
        <authorList>
            <person name="Zhang T."/>
            <person name="Zhang Y."/>
            <person name="Lu D."/>
            <person name="Zuo D."/>
            <person name="Du Z."/>
        </authorList>
    </citation>
    <scope>NUCLEOTIDE SEQUENCE</scope>
    <source>
        <strain evidence="4">JR1</strain>
    </source>
</reference>
<dbReference type="AlphaFoldDB" id="A0A941F3Q5"/>
<evidence type="ECO:0000256" key="2">
    <source>
        <dbReference type="ARBA" id="ARBA00023284"/>
    </source>
</evidence>
<dbReference type="InterPro" id="IPR013766">
    <property type="entry name" value="Thioredoxin_domain"/>
</dbReference>
<accession>A0A941F3Q5</accession>
<reference evidence="4" key="1">
    <citation type="journal article" date="2018" name="Int. J. Syst. Evol. Microbiol.">
        <title>Carboxylicivirga sediminis sp. nov., isolated from coastal sediment.</title>
        <authorList>
            <person name="Wang F.Q."/>
            <person name="Ren L.H."/>
            <person name="Zou R.J."/>
            <person name="Sun Y.Z."/>
            <person name="Liu X.J."/>
            <person name="Jiang F."/>
            <person name="Liu L.J."/>
        </authorList>
    </citation>
    <scope>NUCLEOTIDE SEQUENCE</scope>
    <source>
        <strain evidence="4">JR1</strain>
    </source>
</reference>
<protein>
    <submittedName>
        <fullName evidence="4">Thioredoxin family protein</fullName>
    </submittedName>
</protein>
<dbReference type="InterPro" id="IPR051099">
    <property type="entry name" value="AGR/TXD"/>
</dbReference>
<dbReference type="InterPro" id="IPR017937">
    <property type="entry name" value="Thioredoxin_CS"/>
</dbReference>
<name>A0A941F3Q5_9BACT</name>
<proteinExistence type="predicted"/>
<keyword evidence="5" id="KW-1185">Reference proteome</keyword>
<keyword evidence="1" id="KW-0732">Signal</keyword>
<evidence type="ECO:0000313" key="5">
    <source>
        <dbReference type="Proteomes" id="UP000679220"/>
    </source>
</evidence>
<gene>
    <name evidence="4" type="ORF">KDU71_09570</name>
</gene>
<dbReference type="PROSITE" id="PS51352">
    <property type="entry name" value="THIOREDOXIN_2"/>
    <property type="match status" value="1"/>
</dbReference>
<dbReference type="RefSeq" id="WP_212190119.1">
    <property type="nucleotide sequence ID" value="NZ_JAGTAR010000012.1"/>
</dbReference>
<dbReference type="PANTHER" id="PTHR15337:SF11">
    <property type="entry name" value="THIOREDOXIN DOMAIN-CONTAINING PROTEIN"/>
    <property type="match status" value="1"/>
</dbReference>
<comment type="caution">
    <text evidence="4">The sequence shown here is derived from an EMBL/GenBank/DDBJ whole genome shotgun (WGS) entry which is preliminary data.</text>
</comment>
<dbReference type="Pfam" id="PF00085">
    <property type="entry name" value="Thioredoxin"/>
    <property type="match status" value="1"/>
</dbReference>
<sequence length="447" mass="51742">MKKLEVLLVLMLTLSYGLVNGQGINFEHITLEEALQKASKENKLVFVDVYTDWCGPCKSMARTIFTNEQVGKSFNHQFINVKVNAEKEGVQAARKYGVDAYPTMIFLRGDGEMVYKNVGAKDIAGVIQMGKNALEAVKSGYTIAELKEQYDSKKTDERFLKIYIEKMLENRESPFQAIEDWLSIQTEIKEDDVDMMEFLLNHSKYLMVDGKAEEILYANFDEYMDIATRAEEASLKALKRGIVANTRSFAYQEKDPEMMRAFITNFKELPEATKNTEAIKGYELDYLLMNKEFKAYKEQSKAYLDSLINSKSLAQIKADDEAAYLDYKENKYRPSLIGNSRLKAYEKGVGATKLIRTIDKMVRQNLRHCTSKKSDYKQLYKWIDYGEQFMPDDYMMDNLRSDVLNKQGKRNEAIKYKELAISKLPEKKKERTLLERQLEKMKSDKGE</sequence>
<dbReference type="CDD" id="cd02947">
    <property type="entry name" value="TRX_family"/>
    <property type="match status" value="1"/>
</dbReference>
<evidence type="ECO:0000256" key="1">
    <source>
        <dbReference type="ARBA" id="ARBA00022729"/>
    </source>
</evidence>
<dbReference type="InterPro" id="IPR036249">
    <property type="entry name" value="Thioredoxin-like_sf"/>
</dbReference>
<feature type="domain" description="Thioredoxin" evidence="3">
    <location>
        <begin position="3"/>
        <end position="139"/>
    </location>
</feature>
<organism evidence="4 5">
    <name type="scientific">Carboxylicivirga sediminis</name>
    <dbReference type="NCBI Taxonomy" id="2006564"/>
    <lineage>
        <taxon>Bacteria</taxon>
        <taxon>Pseudomonadati</taxon>
        <taxon>Bacteroidota</taxon>
        <taxon>Bacteroidia</taxon>
        <taxon>Marinilabiliales</taxon>
        <taxon>Marinilabiliaceae</taxon>
        <taxon>Carboxylicivirga</taxon>
    </lineage>
</organism>